<keyword evidence="11" id="KW-1185">Reference proteome</keyword>
<dbReference type="PANTHER" id="PTHR12129:SF15">
    <property type="entry name" value="URONYL 2-SULFOTRANSFERASE"/>
    <property type="match status" value="1"/>
</dbReference>
<dbReference type="RefSeq" id="XP_002736843.1">
    <property type="nucleotide sequence ID" value="XM_002736797.2"/>
</dbReference>
<dbReference type="InterPro" id="IPR005331">
    <property type="entry name" value="Sulfotransferase"/>
</dbReference>
<protein>
    <submittedName>
        <fullName evidence="12">Heparan sulfate 2-O-sulfotransferase pipe-like</fullName>
    </submittedName>
</protein>
<evidence type="ECO:0000256" key="5">
    <source>
        <dbReference type="ARBA" id="ARBA00022968"/>
    </source>
</evidence>
<comment type="similarity">
    <text evidence="2">Belongs to the sulfotransferase 3 family.</text>
</comment>
<dbReference type="SUPFAM" id="SSF52540">
    <property type="entry name" value="P-loop containing nucleoside triphosphate hydrolases"/>
    <property type="match status" value="1"/>
</dbReference>
<keyword evidence="9" id="KW-0325">Glycoprotein</keyword>
<dbReference type="Pfam" id="PF03567">
    <property type="entry name" value="Sulfotransfer_2"/>
    <property type="match status" value="1"/>
</dbReference>
<evidence type="ECO:0000313" key="11">
    <source>
        <dbReference type="Proteomes" id="UP000694865"/>
    </source>
</evidence>
<dbReference type="InterPro" id="IPR007734">
    <property type="entry name" value="Heparan_SO4_2-O-STrfase"/>
</dbReference>
<keyword evidence="7" id="KW-0333">Golgi apparatus</keyword>
<evidence type="ECO:0000256" key="10">
    <source>
        <dbReference type="SAM" id="Phobius"/>
    </source>
</evidence>
<keyword evidence="6 10" id="KW-1133">Transmembrane helix</keyword>
<evidence type="ECO:0000256" key="4">
    <source>
        <dbReference type="ARBA" id="ARBA00022692"/>
    </source>
</evidence>
<evidence type="ECO:0000256" key="1">
    <source>
        <dbReference type="ARBA" id="ARBA00004323"/>
    </source>
</evidence>
<dbReference type="Gene3D" id="3.40.50.300">
    <property type="entry name" value="P-loop containing nucleotide triphosphate hydrolases"/>
    <property type="match status" value="1"/>
</dbReference>
<evidence type="ECO:0000256" key="7">
    <source>
        <dbReference type="ARBA" id="ARBA00023034"/>
    </source>
</evidence>
<dbReference type="PANTHER" id="PTHR12129">
    <property type="entry name" value="HEPARAN SULFATE 2-O-SULFOTRANSFERASE"/>
    <property type="match status" value="1"/>
</dbReference>
<feature type="transmembrane region" description="Helical" evidence="10">
    <location>
        <begin position="7"/>
        <end position="29"/>
    </location>
</feature>
<comment type="subcellular location">
    <subcellularLocation>
        <location evidence="1">Golgi apparatus membrane</location>
        <topology evidence="1">Single-pass type II membrane protein</topology>
    </subcellularLocation>
</comment>
<gene>
    <name evidence="12" type="primary">LOC100373780</name>
</gene>
<keyword evidence="3" id="KW-0808">Transferase</keyword>
<proteinExistence type="inferred from homology"/>
<dbReference type="GeneID" id="100373780"/>
<evidence type="ECO:0000313" key="12">
    <source>
        <dbReference type="RefSeq" id="XP_002736843.1"/>
    </source>
</evidence>
<keyword evidence="4 10" id="KW-0812">Transmembrane</keyword>
<evidence type="ECO:0000256" key="2">
    <source>
        <dbReference type="ARBA" id="ARBA00010569"/>
    </source>
</evidence>
<dbReference type="InterPro" id="IPR027417">
    <property type="entry name" value="P-loop_NTPase"/>
</dbReference>
<sequence>MGTRRIMTMIAGALLISIFMNISMFFTVIRQDQLNTLNVDPYNDTEDKKLEESQYSNMVRNFARSNTKVSDLVRYGKSFHDATITRMRSVLNYRDWKWDANNQINQLYQLLYTTKNKHNTTLNKVYDLYDQFKANFWAQKPQEIERTSSVINTDEDEVVKERFVEAMENFTMTEVIDDDDEDYDEEPPVSRKIAKPMKTLPTVSIMPDSRTLQFPVSINPNTGFPIDITQYWNESRVVYNCVDQCGSQSVLAVIGILSFEHNFRSIWNRVRRYNLTTKRQEAAVTNINTRLPPYVFNRHIYYLDFDLFGIHNPTYINLIREPLPRFLSWYYTHKINEPKVSGTRMYEPLNTLSFDECVLTNNKVCSEKNAFQVIPYFCGHSPDCQLPSRWALEMAKKHVVEKYAFVGVLEDLDSSLRIFEILMPQFFESASKVYKTMVMGLKKYEFYKTVPTPTPSDAAIRLMSERLELEYQFYSFVRTRMELLKKQLLLSPNFK</sequence>
<name>A0ABM0GT75_SACKO</name>
<keyword evidence="5" id="KW-0735">Signal-anchor</keyword>
<evidence type="ECO:0000256" key="3">
    <source>
        <dbReference type="ARBA" id="ARBA00022679"/>
    </source>
</evidence>
<evidence type="ECO:0000256" key="6">
    <source>
        <dbReference type="ARBA" id="ARBA00022989"/>
    </source>
</evidence>
<organism evidence="11 12">
    <name type="scientific">Saccoglossus kowalevskii</name>
    <name type="common">Acorn worm</name>
    <dbReference type="NCBI Taxonomy" id="10224"/>
    <lineage>
        <taxon>Eukaryota</taxon>
        <taxon>Metazoa</taxon>
        <taxon>Hemichordata</taxon>
        <taxon>Enteropneusta</taxon>
        <taxon>Harrimaniidae</taxon>
        <taxon>Saccoglossus</taxon>
    </lineage>
</organism>
<reference evidence="12" key="1">
    <citation type="submission" date="2025-08" db="UniProtKB">
        <authorList>
            <consortium name="RefSeq"/>
        </authorList>
    </citation>
    <scope>IDENTIFICATION</scope>
    <source>
        <tissue evidence="12">Testes</tissue>
    </source>
</reference>
<dbReference type="Proteomes" id="UP000694865">
    <property type="component" value="Unplaced"/>
</dbReference>
<keyword evidence="8 10" id="KW-0472">Membrane</keyword>
<evidence type="ECO:0000256" key="9">
    <source>
        <dbReference type="ARBA" id="ARBA00023180"/>
    </source>
</evidence>
<accession>A0ABM0GT75</accession>
<evidence type="ECO:0000256" key="8">
    <source>
        <dbReference type="ARBA" id="ARBA00023136"/>
    </source>
</evidence>